<dbReference type="Proteomes" id="UP000193380">
    <property type="component" value="Unassembled WGS sequence"/>
</dbReference>
<dbReference type="AlphaFoldDB" id="A0A060Z6A3"/>
<accession>A0A060Z6A3</accession>
<dbReference type="EMBL" id="FR947884">
    <property type="protein sequence ID" value="CDQ99556.1"/>
    <property type="molecule type" value="Genomic_DNA"/>
</dbReference>
<proteinExistence type="predicted"/>
<sequence length="244" mass="26522">MSLNLFLCPLEHPDNISKPERLEVIIPPNAAAEALRGNGSAPSPIPPLPERTPESFVLANNAGRSTTVFPSLSVPVEMVVQKSEEREWSGRSVDTPVDKMSWTRSKSLKVKMTTLSVSPQDTVSPPVTLPPPVRYSVPAPCTSVNLPPPPPPPYPLAPSLSPPGSDNLTPPLPERTPESFFLVTQEVDQNSAPCLQSQSNSQTTSTQQRIGTSSEWAGNSQPERFLDGIMNRSKVTDIDRLWVL</sequence>
<feature type="compositionally biased region" description="Low complexity" evidence="1">
    <location>
        <begin position="196"/>
        <end position="208"/>
    </location>
</feature>
<evidence type="ECO:0000313" key="2">
    <source>
        <dbReference type="EMBL" id="CDQ99556.1"/>
    </source>
</evidence>
<feature type="compositionally biased region" description="Polar residues" evidence="1">
    <location>
        <begin position="209"/>
        <end position="221"/>
    </location>
</feature>
<dbReference type="PaxDb" id="8022-A0A060Z6A3"/>
<feature type="region of interest" description="Disordered" evidence="1">
    <location>
        <begin position="148"/>
        <end position="176"/>
    </location>
</feature>
<protein>
    <submittedName>
        <fullName evidence="2">Uncharacterized protein</fullName>
    </submittedName>
</protein>
<reference evidence="2" key="2">
    <citation type="submission" date="2014-03" db="EMBL/GenBank/DDBJ databases">
        <authorList>
            <person name="Genoscope - CEA"/>
        </authorList>
    </citation>
    <scope>NUCLEOTIDE SEQUENCE</scope>
</reference>
<name>A0A060Z6A3_ONCMY</name>
<organism evidence="2 3">
    <name type="scientific">Oncorhynchus mykiss</name>
    <name type="common">Rainbow trout</name>
    <name type="synonym">Salmo gairdneri</name>
    <dbReference type="NCBI Taxonomy" id="8022"/>
    <lineage>
        <taxon>Eukaryota</taxon>
        <taxon>Metazoa</taxon>
        <taxon>Chordata</taxon>
        <taxon>Craniata</taxon>
        <taxon>Vertebrata</taxon>
        <taxon>Euteleostomi</taxon>
        <taxon>Actinopterygii</taxon>
        <taxon>Neopterygii</taxon>
        <taxon>Teleostei</taxon>
        <taxon>Protacanthopterygii</taxon>
        <taxon>Salmoniformes</taxon>
        <taxon>Salmonidae</taxon>
        <taxon>Salmoninae</taxon>
        <taxon>Oncorhynchus</taxon>
    </lineage>
</organism>
<feature type="region of interest" description="Disordered" evidence="1">
    <location>
        <begin position="191"/>
        <end position="221"/>
    </location>
</feature>
<gene>
    <name evidence="2" type="ORF">GSONMT00042761001</name>
</gene>
<evidence type="ECO:0000256" key="1">
    <source>
        <dbReference type="SAM" id="MobiDB-lite"/>
    </source>
</evidence>
<dbReference type="STRING" id="8022.A0A060Z6A3"/>
<evidence type="ECO:0000313" key="3">
    <source>
        <dbReference type="Proteomes" id="UP000193380"/>
    </source>
</evidence>
<reference evidence="2" key="1">
    <citation type="journal article" date="2014" name="Nat. Commun.">
        <title>The rainbow trout genome provides novel insights into evolution after whole-genome duplication in vertebrates.</title>
        <authorList>
            <person name="Berthelot C."/>
            <person name="Brunet F."/>
            <person name="Chalopin D."/>
            <person name="Juanchich A."/>
            <person name="Bernard M."/>
            <person name="Noel B."/>
            <person name="Bento P."/>
            <person name="Da Silva C."/>
            <person name="Labadie K."/>
            <person name="Alberti A."/>
            <person name="Aury J.M."/>
            <person name="Louis A."/>
            <person name="Dehais P."/>
            <person name="Bardou P."/>
            <person name="Montfort J."/>
            <person name="Klopp C."/>
            <person name="Cabau C."/>
            <person name="Gaspin C."/>
            <person name="Thorgaard G.H."/>
            <person name="Boussaha M."/>
            <person name="Quillet E."/>
            <person name="Guyomard R."/>
            <person name="Galiana D."/>
            <person name="Bobe J."/>
            <person name="Volff J.N."/>
            <person name="Genet C."/>
            <person name="Wincker P."/>
            <person name="Jaillon O."/>
            <person name="Roest Crollius H."/>
            <person name="Guiguen Y."/>
        </authorList>
    </citation>
    <scope>NUCLEOTIDE SEQUENCE [LARGE SCALE GENOMIC DNA]</scope>
</reference>